<organism evidence="3 4">
    <name type="scientific">Candidatus Woesebacteria bacterium RBG_16_34_12</name>
    <dbReference type="NCBI Taxonomy" id="1802480"/>
    <lineage>
        <taxon>Bacteria</taxon>
        <taxon>Candidatus Woeseibacteriota</taxon>
    </lineage>
</organism>
<dbReference type="Proteomes" id="UP000177053">
    <property type="component" value="Unassembled WGS sequence"/>
</dbReference>
<gene>
    <name evidence="3" type="ORF">A2Z22_01770</name>
</gene>
<evidence type="ECO:0000313" key="3">
    <source>
        <dbReference type="EMBL" id="OGM11194.1"/>
    </source>
</evidence>
<dbReference type="AlphaFoldDB" id="A0A1F7X826"/>
<accession>A0A1F7X826</accession>
<keyword evidence="2" id="KW-1133">Transmembrane helix</keyword>
<keyword evidence="2" id="KW-0812">Transmembrane</keyword>
<name>A0A1F7X826_9BACT</name>
<evidence type="ECO:0000256" key="1">
    <source>
        <dbReference type="SAM" id="MobiDB-lite"/>
    </source>
</evidence>
<sequence>MINRKFFVIILLIFSLLGLAGFALTTGNATSSDINTLNTETIGNTPSANADLSGPQITEAQVLPEYQVTGSKFSGEVLTCTNLTDYEQVIDLKISNLMRENISVNIDYPFSRTIELHQNESWRIDLPLPYGVTSVDLSSNDEKLTLQVPPCIIRGGSGGNSESSFSSSNGDSQIPPPPVPELSTIALTGIGMLSMIFIISRSKQ</sequence>
<protein>
    <submittedName>
        <fullName evidence="3">Uncharacterized protein</fullName>
    </submittedName>
</protein>
<feature type="region of interest" description="Disordered" evidence="1">
    <location>
        <begin position="158"/>
        <end position="180"/>
    </location>
</feature>
<comment type="caution">
    <text evidence="3">The sequence shown here is derived from an EMBL/GenBank/DDBJ whole genome shotgun (WGS) entry which is preliminary data.</text>
</comment>
<evidence type="ECO:0000256" key="2">
    <source>
        <dbReference type="SAM" id="Phobius"/>
    </source>
</evidence>
<evidence type="ECO:0000313" key="4">
    <source>
        <dbReference type="Proteomes" id="UP000177053"/>
    </source>
</evidence>
<feature type="transmembrane region" description="Helical" evidence="2">
    <location>
        <begin position="182"/>
        <end position="200"/>
    </location>
</feature>
<proteinExistence type="predicted"/>
<reference evidence="3 4" key="1">
    <citation type="journal article" date="2016" name="Nat. Commun.">
        <title>Thousands of microbial genomes shed light on interconnected biogeochemical processes in an aquifer system.</title>
        <authorList>
            <person name="Anantharaman K."/>
            <person name="Brown C.T."/>
            <person name="Hug L.A."/>
            <person name="Sharon I."/>
            <person name="Castelle C.J."/>
            <person name="Probst A.J."/>
            <person name="Thomas B.C."/>
            <person name="Singh A."/>
            <person name="Wilkins M.J."/>
            <person name="Karaoz U."/>
            <person name="Brodie E.L."/>
            <person name="Williams K.H."/>
            <person name="Hubbard S.S."/>
            <person name="Banfield J.F."/>
        </authorList>
    </citation>
    <scope>NUCLEOTIDE SEQUENCE [LARGE SCALE GENOMIC DNA]</scope>
</reference>
<keyword evidence="2" id="KW-0472">Membrane</keyword>
<feature type="compositionally biased region" description="Low complexity" evidence="1">
    <location>
        <begin position="160"/>
        <end position="172"/>
    </location>
</feature>
<dbReference type="EMBL" id="MGFS01000024">
    <property type="protein sequence ID" value="OGM11194.1"/>
    <property type="molecule type" value="Genomic_DNA"/>
</dbReference>